<protein>
    <submittedName>
        <fullName evidence="1">Uncharacterized protein</fullName>
    </submittedName>
</protein>
<reference evidence="1 2" key="1">
    <citation type="journal article" date="2019" name="Mol. Biol. Evol.">
        <title>Blast fungal genomes show frequent chromosomal changes, gene gains and losses, and effector gene turnover.</title>
        <authorList>
            <person name="Gomez Luciano L.B."/>
            <person name="Jason Tsai I."/>
            <person name="Chuma I."/>
            <person name="Tosa Y."/>
            <person name="Chen Y.H."/>
            <person name="Li J.Y."/>
            <person name="Li M.Y."/>
            <person name="Jade Lu M.Y."/>
            <person name="Nakayashiki H."/>
            <person name="Li W.H."/>
        </authorList>
    </citation>
    <scope>NUCLEOTIDE SEQUENCE [LARGE SCALE GENOMIC DNA]</scope>
    <source>
        <strain evidence="1">MZ5-1-6</strain>
    </source>
</reference>
<feature type="non-terminal residue" evidence="1">
    <location>
        <position position="174"/>
    </location>
</feature>
<evidence type="ECO:0000313" key="1">
    <source>
        <dbReference type="EMBL" id="QBZ63718.1"/>
    </source>
</evidence>
<evidence type="ECO:0000313" key="2">
    <source>
        <dbReference type="Proteomes" id="UP000294847"/>
    </source>
</evidence>
<dbReference type="AlphaFoldDB" id="A0A4V1C7K6"/>
<accession>A0A4V1C7K6</accession>
<name>A0A4V1C7K6_PYROR</name>
<sequence>MPKCRRCYLGVDKNDQGLGKHRLSESFFLDKHDNVIECHDADVSGPRGKLLSHPDILLGKWRRRALANQLSSEEFGPEHLRTTCLVRAEFSDISPSAYEYFSVCDFKHEYDPVNCLALKQRNGRICTTALMLRHLPNGACSLCSTFYLRFPFCSDVKYHLHITCYHNCPGGSKT</sequence>
<dbReference type="EMBL" id="CP034209">
    <property type="protein sequence ID" value="QBZ63718.1"/>
    <property type="molecule type" value="Genomic_DNA"/>
</dbReference>
<organism evidence="1 2">
    <name type="scientific">Pyricularia oryzae</name>
    <name type="common">Rice blast fungus</name>
    <name type="synonym">Magnaporthe oryzae</name>
    <dbReference type="NCBI Taxonomy" id="318829"/>
    <lineage>
        <taxon>Eukaryota</taxon>
        <taxon>Fungi</taxon>
        <taxon>Dikarya</taxon>
        <taxon>Ascomycota</taxon>
        <taxon>Pezizomycotina</taxon>
        <taxon>Sordariomycetes</taxon>
        <taxon>Sordariomycetidae</taxon>
        <taxon>Magnaporthales</taxon>
        <taxon>Pyriculariaceae</taxon>
        <taxon>Pyricularia</taxon>
    </lineage>
</organism>
<proteinExistence type="predicted"/>
<gene>
    <name evidence="1" type="ORF">PoMZ_05405</name>
</gene>
<dbReference type="Proteomes" id="UP000294847">
    <property type="component" value="Chromosome 6"/>
</dbReference>